<comment type="caution">
    <text evidence="2">The sequence shown here is derived from an EMBL/GenBank/DDBJ whole genome shotgun (WGS) entry which is preliminary data.</text>
</comment>
<dbReference type="OrthoDB" id="16824at2759"/>
<keyword evidence="3" id="KW-1185">Reference proteome</keyword>
<gene>
    <name evidence="2" type="ORF">VP01_1152g3</name>
</gene>
<evidence type="ECO:0000313" key="3">
    <source>
        <dbReference type="Proteomes" id="UP000037035"/>
    </source>
</evidence>
<proteinExistence type="predicted"/>
<dbReference type="Pfam" id="PF08520">
    <property type="entry name" value="Mitofissin"/>
    <property type="match status" value="1"/>
</dbReference>
<feature type="compositionally biased region" description="Low complexity" evidence="1">
    <location>
        <begin position="52"/>
        <end position="63"/>
    </location>
</feature>
<accession>A0A0L6VRQ3</accession>
<dbReference type="EMBL" id="LAVV01001699">
    <property type="protein sequence ID" value="KNZ63376.1"/>
    <property type="molecule type" value="Genomic_DNA"/>
</dbReference>
<feature type="compositionally biased region" description="Basic and acidic residues" evidence="1">
    <location>
        <begin position="41"/>
        <end position="50"/>
    </location>
</feature>
<dbReference type="AlphaFoldDB" id="A0A0L6VRQ3"/>
<organism evidence="2 3">
    <name type="scientific">Puccinia sorghi</name>
    <dbReference type="NCBI Taxonomy" id="27349"/>
    <lineage>
        <taxon>Eukaryota</taxon>
        <taxon>Fungi</taxon>
        <taxon>Dikarya</taxon>
        <taxon>Basidiomycota</taxon>
        <taxon>Pucciniomycotina</taxon>
        <taxon>Pucciniomycetes</taxon>
        <taxon>Pucciniales</taxon>
        <taxon>Pucciniaceae</taxon>
        <taxon>Puccinia</taxon>
    </lineage>
</organism>
<name>A0A0L6VRQ3_9BASI</name>
<protein>
    <submittedName>
        <fullName evidence="2">Uncharacterized protein</fullName>
    </submittedName>
</protein>
<dbReference type="GO" id="GO:0005737">
    <property type="term" value="C:cytoplasm"/>
    <property type="evidence" value="ECO:0007669"/>
    <property type="project" value="TreeGrafter"/>
</dbReference>
<dbReference type="PANTHER" id="PTHR28075:SF1">
    <property type="entry name" value="DUF1748-DOMAIN-CONTAINING PROTEIN"/>
    <property type="match status" value="1"/>
</dbReference>
<dbReference type="Proteomes" id="UP000037035">
    <property type="component" value="Unassembled WGS sequence"/>
</dbReference>
<evidence type="ECO:0000313" key="2">
    <source>
        <dbReference type="EMBL" id="KNZ63376.1"/>
    </source>
</evidence>
<sequence length="188" mass="21198">MVEGSPGGKPWHRTFGVELQDSKPGWRISDGPTPGEGFETDPPRGRREEMISNTSSFTNSDNSRASCVDNSQHRSRSDKHDWKHSQLRFAGGRPDGLLHVQLCASTWAFNPAHHFCRIRPTGVHYAIDAVLVSVCLSGIRRSTGLSPAVSKIQNKEIRRFLVSYLEVGEWIMDFVIVFMGRSDNFERR</sequence>
<dbReference type="VEuPathDB" id="FungiDB:VP01_1152g3"/>
<reference evidence="2 3" key="1">
    <citation type="submission" date="2015-08" db="EMBL/GenBank/DDBJ databases">
        <title>Next Generation Sequencing and Analysis of the Genome of Puccinia sorghi L Schw, the Causal Agent of Maize Common Rust.</title>
        <authorList>
            <person name="Rochi L."/>
            <person name="Burguener G."/>
            <person name="Darino M."/>
            <person name="Turjanski A."/>
            <person name="Kreff E."/>
            <person name="Dieguez M.J."/>
            <person name="Sacco F."/>
        </authorList>
    </citation>
    <scope>NUCLEOTIDE SEQUENCE [LARGE SCALE GENOMIC DNA]</scope>
    <source>
        <strain evidence="2 3">RO10H11247</strain>
    </source>
</reference>
<evidence type="ECO:0000256" key="1">
    <source>
        <dbReference type="SAM" id="MobiDB-lite"/>
    </source>
</evidence>
<dbReference type="PANTHER" id="PTHR28075">
    <property type="entry name" value="CHROMOSOME 16, WHOLE GENOME SHOTGUN SEQUENCE"/>
    <property type="match status" value="1"/>
</dbReference>
<dbReference type="STRING" id="27349.A0A0L6VRQ3"/>
<dbReference type="InterPro" id="IPR013726">
    <property type="entry name" value="Mitofissin"/>
</dbReference>
<feature type="region of interest" description="Disordered" evidence="1">
    <location>
        <begin position="1"/>
        <end position="81"/>
    </location>
</feature>